<reference evidence="2" key="1">
    <citation type="submission" date="2023-03" db="EMBL/GenBank/DDBJ databases">
        <title>Massive genome expansion in bonnet fungi (Mycena s.s.) driven by repeated elements and novel gene families across ecological guilds.</title>
        <authorList>
            <consortium name="Lawrence Berkeley National Laboratory"/>
            <person name="Harder C.B."/>
            <person name="Miyauchi S."/>
            <person name="Viragh M."/>
            <person name="Kuo A."/>
            <person name="Thoen E."/>
            <person name="Andreopoulos B."/>
            <person name="Lu D."/>
            <person name="Skrede I."/>
            <person name="Drula E."/>
            <person name="Henrissat B."/>
            <person name="Morin E."/>
            <person name="Kohler A."/>
            <person name="Barry K."/>
            <person name="LaButti K."/>
            <person name="Morin E."/>
            <person name="Salamov A."/>
            <person name="Lipzen A."/>
            <person name="Mereny Z."/>
            <person name="Hegedus B."/>
            <person name="Baldrian P."/>
            <person name="Stursova M."/>
            <person name="Weitz H."/>
            <person name="Taylor A."/>
            <person name="Grigoriev I.V."/>
            <person name="Nagy L.G."/>
            <person name="Martin F."/>
            <person name="Kauserud H."/>
        </authorList>
    </citation>
    <scope>NUCLEOTIDE SEQUENCE</scope>
    <source>
        <strain evidence="2">CBHHK182m</strain>
    </source>
</reference>
<organism evidence="2 3">
    <name type="scientific">Mycena metata</name>
    <dbReference type="NCBI Taxonomy" id="1033252"/>
    <lineage>
        <taxon>Eukaryota</taxon>
        <taxon>Fungi</taxon>
        <taxon>Dikarya</taxon>
        <taxon>Basidiomycota</taxon>
        <taxon>Agaricomycotina</taxon>
        <taxon>Agaricomycetes</taxon>
        <taxon>Agaricomycetidae</taxon>
        <taxon>Agaricales</taxon>
        <taxon>Marasmiineae</taxon>
        <taxon>Mycenaceae</taxon>
        <taxon>Mycena</taxon>
    </lineage>
</organism>
<name>A0AAD7NQC1_9AGAR</name>
<evidence type="ECO:0000313" key="3">
    <source>
        <dbReference type="Proteomes" id="UP001215598"/>
    </source>
</evidence>
<dbReference type="AlphaFoldDB" id="A0AAD7NQC1"/>
<gene>
    <name evidence="2" type="ORF">B0H16DRAFT_1516179</name>
</gene>
<sequence length="166" mass="17955">MTRDARRCGDHALGAQSQSQRPSSGVRGLTDCDTDPSCRCQSPKNARGARSLDHGIIPTTLPPPKKGNSESAASTRHHLGPPKVCTEVGAYIAVSISRLWIARYVTALNIVRTLLAKSCRPSLFDHITLPNRIPRSRDQLEAPLGRTLVEICFPNESGAGQSMSWG</sequence>
<proteinExistence type="predicted"/>
<dbReference type="Proteomes" id="UP001215598">
    <property type="component" value="Unassembled WGS sequence"/>
</dbReference>
<accession>A0AAD7NQC1</accession>
<evidence type="ECO:0000313" key="2">
    <source>
        <dbReference type="EMBL" id="KAJ7770650.1"/>
    </source>
</evidence>
<protein>
    <submittedName>
        <fullName evidence="2">Uncharacterized protein</fullName>
    </submittedName>
</protein>
<dbReference type="EMBL" id="JARKIB010000016">
    <property type="protein sequence ID" value="KAJ7770650.1"/>
    <property type="molecule type" value="Genomic_DNA"/>
</dbReference>
<feature type="region of interest" description="Disordered" evidence="1">
    <location>
        <begin position="1"/>
        <end position="79"/>
    </location>
</feature>
<feature type="compositionally biased region" description="Basic and acidic residues" evidence="1">
    <location>
        <begin position="1"/>
        <end position="10"/>
    </location>
</feature>
<evidence type="ECO:0000256" key="1">
    <source>
        <dbReference type="SAM" id="MobiDB-lite"/>
    </source>
</evidence>
<comment type="caution">
    <text evidence="2">The sequence shown here is derived from an EMBL/GenBank/DDBJ whole genome shotgun (WGS) entry which is preliminary data.</text>
</comment>
<keyword evidence="3" id="KW-1185">Reference proteome</keyword>